<sequence length="583" mass="62076">MFPRSATPDAAPWLGRFEAAIGLDATLPGSPGPESCVPLTPTQQMTTAGAGRGGQACFQAACDQSEKNRGSPAEPPSYHHHGSKSGPLSPSPSYASPKLCPDPPRSFSLASLIHKLCLVFVLLSVALLVSGLLSLLTARGPDFDAALSDVSTQLPASQLDRFAFYSHRNILYIMALPSWIWKHALAYSAVLSSLVNPSSAAPSTSLSATNYVANSVTAIRELNNAFYDVETGLWSAAWWNSANAFTTLADFAQLRLNEANQLNVGGFLRNTYAQAQITSVSVAKFVNAAGLPQTLHCINGRGCSASFAASLPTSLQKRGFADFLDDFYDDEGWWALALIHAHDATGDQDYLNSAIEIFNDMQTGQGTPCGGGIYWSKDRTYVNAIANELYLSVAASLANRVPSNGTYLQIAKAQWQWFSQSGMINSNNLINDGLDSNCKNNGLTTWSYNQGVILGGLSELARATGDNSLLTKASAIANAAINALSNSDGILVEADKCELNPGNCGTDGQQFKGAFIRNLRYLNDLAPSSTFKNFILRNAQSIWNNDRNSQNMLGVAWTGPYVAATGSSHSSALDALVAAIAVS</sequence>
<name>A0A1T3CB15_9HYPO</name>
<dbReference type="AlphaFoldDB" id="A0A1T3CB15"/>
<keyword evidence="4" id="KW-1185">Reference proteome</keyword>
<keyword evidence="2" id="KW-0812">Transmembrane</keyword>
<feature type="region of interest" description="Disordered" evidence="1">
    <location>
        <begin position="66"/>
        <end position="97"/>
    </location>
</feature>
<evidence type="ECO:0000256" key="2">
    <source>
        <dbReference type="SAM" id="Phobius"/>
    </source>
</evidence>
<organism evidence="3 4">
    <name type="scientific">Trichoderma guizhouense</name>
    <dbReference type="NCBI Taxonomy" id="1491466"/>
    <lineage>
        <taxon>Eukaryota</taxon>
        <taxon>Fungi</taxon>
        <taxon>Dikarya</taxon>
        <taxon>Ascomycota</taxon>
        <taxon>Pezizomycotina</taxon>
        <taxon>Sordariomycetes</taxon>
        <taxon>Hypocreomycetidae</taxon>
        <taxon>Hypocreales</taxon>
        <taxon>Hypocreaceae</taxon>
        <taxon>Trichoderma</taxon>
    </lineage>
</organism>
<evidence type="ECO:0000256" key="1">
    <source>
        <dbReference type="SAM" id="MobiDB-lite"/>
    </source>
</evidence>
<evidence type="ECO:0000313" key="3">
    <source>
        <dbReference type="EMBL" id="OPB38306.1"/>
    </source>
</evidence>
<accession>A0A1T3CB15</accession>
<keyword evidence="2" id="KW-0472">Membrane</keyword>
<dbReference type="Proteomes" id="UP000191004">
    <property type="component" value="Unassembled WGS sequence"/>
</dbReference>
<dbReference type="EMBL" id="LVVK01000020">
    <property type="protein sequence ID" value="OPB38306.1"/>
    <property type="molecule type" value="Genomic_DNA"/>
</dbReference>
<dbReference type="InterPro" id="IPR053169">
    <property type="entry name" value="MUG_Protein"/>
</dbReference>
<protein>
    <recommendedName>
        <fullName evidence="5">Mannan endo-1,6-alpha-mannosidase</fullName>
    </recommendedName>
</protein>
<proteinExistence type="predicted"/>
<dbReference type="Pfam" id="PF03663">
    <property type="entry name" value="Glyco_hydro_76"/>
    <property type="match status" value="1"/>
</dbReference>
<evidence type="ECO:0008006" key="5">
    <source>
        <dbReference type="Google" id="ProtNLM"/>
    </source>
</evidence>
<dbReference type="GO" id="GO:0005975">
    <property type="term" value="P:carbohydrate metabolic process"/>
    <property type="evidence" value="ECO:0007669"/>
    <property type="project" value="InterPro"/>
</dbReference>
<evidence type="ECO:0000313" key="4">
    <source>
        <dbReference type="Proteomes" id="UP000191004"/>
    </source>
</evidence>
<dbReference type="SUPFAM" id="SSF48208">
    <property type="entry name" value="Six-hairpin glycosidases"/>
    <property type="match status" value="1"/>
</dbReference>
<comment type="caution">
    <text evidence="3">The sequence shown here is derived from an EMBL/GenBank/DDBJ whole genome shotgun (WGS) entry which is preliminary data.</text>
</comment>
<feature type="compositionally biased region" description="Low complexity" evidence="1">
    <location>
        <begin position="84"/>
        <end position="93"/>
    </location>
</feature>
<gene>
    <name evidence="3" type="ORF">A0O28_0014100</name>
</gene>
<dbReference type="Gene3D" id="1.50.10.20">
    <property type="match status" value="1"/>
</dbReference>
<dbReference type="InterPro" id="IPR008928">
    <property type="entry name" value="6-hairpin_glycosidase_sf"/>
</dbReference>
<dbReference type="OrthoDB" id="9984024at2759"/>
<feature type="transmembrane region" description="Helical" evidence="2">
    <location>
        <begin position="116"/>
        <end position="136"/>
    </location>
</feature>
<keyword evidence="2" id="KW-1133">Transmembrane helix</keyword>
<reference evidence="3 4" key="1">
    <citation type="submission" date="2016-04" db="EMBL/GenBank/DDBJ databases">
        <title>Multiple horizontal gene transfer events from other fungi enriched the ability of the initially mycotrophic fungus Trichoderma (Ascomycota) to feed on dead plant biomass.</title>
        <authorList>
            <person name="Atanasova L."/>
            <person name="Chenthamara K."/>
            <person name="Zhang J."/>
            <person name="Grujic M."/>
            <person name="Henrissat B."/>
            <person name="Kuo A."/>
            <person name="Aertz A."/>
            <person name="Salamov A."/>
            <person name="Lipzen A."/>
            <person name="Labutti K."/>
            <person name="Barry K."/>
            <person name="Miao Y."/>
            <person name="Rahimi M.J."/>
            <person name="Shen Q."/>
            <person name="Grigoriev I.V."/>
            <person name="Kubicek C.P."/>
            <person name="Druzhinina I.S."/>
        </authorList>
    </citation>
    <scope>NUCLEOTIDE SEQUENCE [LARGE SCALE GENOMIC DNA]</scope>
    <source>
        <strain evidence="3 4">NJAU 4742</strain>
    </source>
</reference>
<dbReference type="PANTHER" id="PTHR47791:SF1">
    <property type="entry name" value="ENDO MANNANASE, GH76 FAMILY (EUROFUNG)"/>
    <property type="match status" value="1"/>
</dbReference>
<dbReference type="PANTHER" id="PTHR47791">
    <property type="entry name" value="MEIOTICALLY UP-REGULATED GENE 191 PROTEIN"/>
    <property type="match status" value="1"/>
</dbReference>
<dbReference type="InterPro" id="IPR005198">
    <property type="entry name" value="Glyco_hydro_76"/>
</dbReference>